<dbReference type="PANTHER" id="PTHR45913">
    <property type="entry name" value="EPM2A-INTERACTING PROTEIN 1"/>
    <property type="match status" value="1"/>
</dbReference>
<keyword evidence="2" id="KW-0808">Transferase</keyword>
<keyword evidence="3" id="KW-1185">Reference proteome</keyword>
<gene>
    <name evidence="2" type="ORF">CINCED_3A012968</name>
</gene>
<evidence type="ECO:0000313" key="3">
    <source>
        <dbReference type="Proteomes" id="UP000325440"/>
    </source>
</evidence>
<reference evidence="2 3" key="1">
    <citation type="submission" date="2019-08" db="EMBL/GenBank/DDBJ databases">
        <authorList>
            <person name="Alioto T."/>
            <person name="Alioto T."/>
            <person name="Gomez Garrido J."/>
        </authorList>
    </citation>
    <scope>NUCLEOTIDE SEQUENCE [LARGE SCALE GENOMIC DNA]</scope>
</reference>
<dbReference type="OrthoDB" id="6690226at2759"/>
<sequence length="502" mass="57726">MNNVIKTGKLPKPFVITIEEVLKTVLHRPAYDILKKILLSNITVQRRIDEMSHDVESYLCNYLQTTYFSIQLDESTLPDNEALLLAYIRFVMDQEIHEELLFARTLTTDTRSESIFNVLKDYFTDKAIPLTNIISAATDGAPAMVGRYRGFLSHLKPVYKHKTYVPELFAIHCVINRQHLVAKNLSARLHKSLQLIINATILEFLDDKDLILKEHFIQRKQDIAYSTYLFAKLNEVNLQLQGDNLNLIKTKPIIVAFLVRINLMMQNIGRREFSQFPKLSLMNCQDDDISAYVQHLNVLHTDFKTRFEDILTKTIPQWIINPYSDIEESDIALQEELIGISTNEELKVQFRNGEQQFWLHRDIPVTYPTLWSIARKFLIAFPSSYCVEKGFGTVGSTKIENIGTWSTRKIVWEPQEYGVPQGSIISVALFLVAINDISEGVHNLNIPLLYADDLTIICRSSNSNTIQQLLQDSTNKFTSWSKTSGFRFASNKISLILISRKN</sequence>
<dbReference type="InterPro" id="IPR000477">
    <property type="entry name" value="RT_dom"/>
</dbReference>
<dbReference type="EMBL" id="CABPRJ010000008">
    <property type="protein sequence ID" value="VVC25087.1"/>
    <property type="molecule type" value="Genomic_DNA"/>
</dbReference>
<dbReference type="PANTHER" id="PTHR45913:SF22">
    <property type="entry name" value="SCAN BOX DOMAIN-CONTAINING PROTEIN"/>
    <property type="match status" value="1"/>
</dbReference>
<name>A0A5E4LZD9_9HEMI</name>
<evidence type="ECO:0000313" key="2">
    <source>
        <dbReference type="EMBL" id="VVC25087.1"/>
    </source>
</evidence>
<proteinExistence type="predicted"/>
<accession>A0A5E4LZD9</accession>
<evidence type="ECO:0000259" key="1">
    <source>
        <dbReference type="Pfam" id="PF00078"/>
    </source>
</evidence>
<dbReference type="Pfam" id="PF00078">
    <property type="entry name" value="RVT_1"/>
    <property type="match status" value="1"/>
</dbReference>
<keyword evidence="2" id="KW-0548">Nucleotidyltransferase</keyword>
<dbReference type="GO" id="GO:0003964">
    <property type="term" value="F:RNA-directed DNA polymerase activity"/>
    <property type="evidence" value="ECO:0007669"/>
    <property type="project" value="UniProtKB-KW"/>
</dbReference>
<dbReference type="Proteomes" id="UP000325440">
    <property type="component" value="Unassembled WGS sequence"/>
</dbReference>
<organism evidence="2 3">
    <name type="scientific">Cinara cedri</name>
    <dbReference type="NCBI Taxonomy" id="506608"/>
    <lineage>
        <taxon>Eukaryota</taxon>
        <taxon>Metazoa</taxon>
        <taxon>Ecdysozoa</taxon>
        <taxon>Arthropoda</taxon>
        <taxon>Hexapoda</taxon>
        <taxon>Insecta</taxon>
        <taxon>Pterygota</taxon>
        <taxon>Neoptera</taxon>
        <taxon>Paraneoptera</taxon>
        <taxon>Hemiptera</taxon>
        <taxon>Sternorrhyncha</taxon>
        <taxon>Aphidomorpha</taxon>
        <taxon>Aphidoidea</taxon>
        <taxon>Aphididae</taxon>
        <taxon>Lachninae</taxon>
        <taxon>Cinara</taxon>
    </lineage>
</organism>
<dbReference type="AlphaFoldDB" id="A0A5E4LZD9"/>
<keyword evidence="2" id="KW-0695">RNA-directed DNA polymerase</keyword>
<feature type="domain" description="Reverse transcriptase" evidence="1">
    <location>
        <begin position="411"/>
        <end position="496"/>
    </location>
</feature>
<protein>
    <submittedName>
        <fullName evidence="2">Reverse transcriptase domain</fullName>
    </submittedName>
</protein>